<sequence length="87" mass="10502">MFAINYSTLRENMKTYFDKVTNEYETMVVTRKNHENVIVLSEETYNNLMENLYLFSHKENADWLTESKNQLESENFKIHELIEEADE</sequence>
<name>A0ABS2FRA7_9FIRM</name>
<dbReference type="PANTHER" id="PTHR33713:SF6">
    <property type="entry name" value="ANTITOXIN YEFM"/>
    <property type="match status" value="1"/>
</dbReference>
<comment type="similarity">
    <text evidence="1 2">Belongs to the phD/YefM antitoxin family.</text>
</comment>
<dbReference type="SUPFAM" id="SSF143120">
    <property type="entry name" value="YefM-like"/>
    <property type="match status" value="1"/>
</dbReference>
<dbReference type="EMBL" id="JACJLU010000010">
    <property type="protein sequence ID" value="MBM6831980.1"/>
    <property type="molecule type" value="Genomic_DNA"/>
</dbReference>
<comment type="function">
    <text evidence="2">Antitoxin component of a type II toxin-antitoxin (TA) system.</text>
</comment>
<dbReference type="RefSeq" id="WP_204686273.1">
    <property type="nucleotide sequence ID" value="NZ_JACJLU010000010.1"/>
</dbReference>
<protein>
    <recommendedName>
        <fullName evidence="2">Antitoxin</fullName>
    </recommendedName>
</protein>
<evidence type="ECO:0000256" key="1">
    <source>
        <dbReference type="ARBA" id="ARBA00009981"/>
    </source>
</evidence>
<dbReference type="Gene3D" id="3.40.1620.10">
    <property type="entry name" value="YefM-like domain"/>
    <property type="match status" value="1"/>
</dbReference>
<dbReference type="Pfam" id="PF02604">
    <property type="entry name" value="PhdYeFM_antitox"/>
    <property type="match status" value="1"/>
</dbReference>
<dbReference type="PANTHER" id="PTHR33713">
    <property type="entry name" value="ANTITOXIN YAFN-RELATED"/>
    <property type="match status" value="1"/>
</dbReference>
<dbReference type="Proteomes" id="UP000775500">
    <property type="component" value="Unassembled WGS sequence"/>
</dbReference>
<organism evidence="3 4">
    <name type="scientific">Faecalicoccus acidiformans</name>
    <dbReference type="NCBI Taxonomy" id="915173"/>
    <lineage>
        <taxon>Bacteria</taxon>
        <taxon>Bacillati</taxon>
        <taxon>Bacillota</taxon>
        <taxon>Erysipelotrichia</taxon>
        <taxon>Erysipelotrichales</taxon>
        <taxon>Erysipelotrichaceae</taxon>
        <taxon>Faecalicoccus</taxon>
    </lineage>
</organism>
<proteinExistence type="inferred from homology"/>
<dbReference type="Gene3D" id="1.10.1220.170">
    <property type="match status" value="1"/>
</dbReference>
<evidence type="ECO:0000313" key="4">
    <source>
        <dbReference type="Proteomes" id="UP000775500"/>
    </source>
</evidence>
<dbReference type="InterPro" id="IPR036165">
    <property type="entry name" value="YefM-like_sf"/>
</dbReference>
<accession>A0ABS2FRA7</accession>
<comment type="caution">
    <text evidence="3">The sequence shown here is derived from an EMBL/GenBank/DDBJ whole genome shotgun (WGS) entry which is preliminary data.</text>
</comment>
<evidence type="ECO:0000313" key="3">
    <source>
        <dbReference type="EMBL" id="MBM6831980.1"/>
    </source>
</evidence>
<keyword evidence="4" id="KW-1185">Reference proteome</keyword>
<evidence type="ECO:0000256" key="2">
    <source>
        <dbReference type="RuleBase" id="RU362080"/>
    </source>
</evidence>
<dbReference type="InterPro" id="IPR051405">
    <property type="entry name" value="phD/YefM_antitoxin"/>
</dbReference>
<dbReference type="InterPro" id="IPR006442">
    <property type="entry name" value="Antitoxin_Phd/YefM"/>
</dbReference>
<gene>
    <name evidence="3" type="ORF">H5982_07680</name>
</gene>
<reference evidence="3 4" key="1">
    <citation type="journal article" date="2021" name="Sci. Rep.">
        <title>The distribution of antibiotic resistance genes in chicken gut microbiota commensals.</title>
        <authorList>
            <person name="Juricova H."/>
            <person name="Matiasovicova J."/>
            <person name="Kubasova T."/>
            <person name="Cejkova D."/>
            <person name="Rychlik I."/>
        </authorList>
    </citation>
    <scope>NUCLEOTIDE SEQUENCE [LARGE SCALE GENOMIC DNA]</scope>
    <source>
        <strain evidence="3 4">An423</strain>
    </source>
</reference>